<dbReference type="SUPFAM" id="SSF52540">
    <property type="entry name" value="P-loop containing nucleoside triphosphate hydrolases"/>
    <property type="match status" value="1"/>
</dbReference>
<dbReference type="InterPro" id="IPR052934">
    <property type="entry name" value="Methyl-DNA_Rec/Restrict_Enz"/>
</dbReference>
<dbReference type="InterPro" id="IPR011704">
    <property type="entry name" value="ATPase_dyneun-rel_AAA"/>
</dbReference>
<accession>A0A285T8H2</accession>
<dbReference type="Pfam" id="PF07728">
    <property type="entry name" value="AAA_5"/>
    <property type="match status" value="1"/>
</dbReference>
<proteinExistence type="predicted"/>
<evidence type="ECO:0000313" key="3">
    <source>
        <dbReference type="Proteomes" id="UP000219563"/>
    </source>
</evidence>
<organism evidence="2 3">
    <name type="scientific">Pseudobutyrivibrio ruminis DSM 9787</name>
    <dbReference type="NCBI Taxonomy" id="1123011"/>
    <lineage>
        <taxon>Bacteria</taxon>
        <taxon>Bacillati</taxon>
        <taxon>Bacillota</taxon>
        <taxon>Clostridia</taxon>
        <taxon>Lachnospirales</taxon>
        <taxon>Lachnospiraceae</taxon>
        <taxon>Pseudobutyrivibrio</taxon>
    </lineage>
</organism>
<sequence>MNKFFALRISDPTSSGVVNKLKNSDEDITISQIYQFKDELTVGTYLFIQLGGDKVSWDKGLIGLASITKGPHNEGYDKSDPKYFEIDVKMILRLNNAIKRSDFVYYPNAYDAGGIGPNTKGEPNQPIKSLNTKHAYTLLRAMADRQIDIADTIHNIFDEDVCAEIFGDIPMFFEKSISYDDFQTNKLADISTYKEASLEQRRKYFQEWMVHQIRPDTGKHYTTKTAGNYASSLANDASKLEMLNIENTNLFHYIIYAEFKDIKAIIESCPNYKEVDEKNNNTFRNAILKYSEYLDSFSVKQEKKTCVDIKLSPRNTKRYPLNFILYGAPGTGKTYSTPEYAVAIIEDIAIEELGDYDDTLKKYETYLKHDQIVFTTFHQNYSYEEFIQGLRPDVDSDTLAFIPVDGCFKMIADDALSHPEQRYVFIIDEINRANISKVFGELITLIEEDKRWGEKYQMCVKLPENNELFTIPNNLYIVGTMNTADKSISLIDVALRRRFDFIELTPDLDLIHDEVIKDVLYNLNKYLEEQLKSSDLLVGHSFFIDKTEEDLPRIFNNSIIPLLYEYFYDQKSKVKKALEESLKVLDDKVTIIDKKMGRLKIELKDDNK</sequence>
<dbReference type="GO" id="GO:0005524">
    <property type="term" value="F:ATP binding"/>
    <property type="evidence" value="ECO:0007669"/>
    <property type="project" value="InterPro"/>
</dbReference>
<dbReference type="EMBL" id="OBMR01000016">
    <property type="protein sequence ID" value="SOC17813.1"/>
    <property type="molecule type" value="Genomic_DNA"/>
</dbReference>
<dbReference type="PANTHER" id="PTHR37291">
    <property type="entry name" value="5-METHYLCYTOSINE-SPECIFIC RESTRICTION ENZYME B"/>
    <property type="match status" value="1"/>
</dbReference>
<gene>
    <name evidence="2" type="ORF">SAMN02910411_0531</name>
</gene>
<dbReference type="AlphaFoldDB" id="A0A285T8H2"/>
<evidence type="ECO:0000313" key="2">
    <source>
        <dbReference type="EMBL" id="SOC17813.1"/>
    </source>
</evidence>
<name>A0A285T8H2_9FIRM</name>
<protein>
    <submittedName>
        <fullName evidence="2">AAA domain (Dynein-related subfamily)</fullName>
    </submittedName>
</protein>
<dbReference type="Gene3D" id="3.40.50.300">
    <property type="entry name" value="P-loop containing nucleotide triphosphate hydrolases"/>
    <property type="match status" value="1"/>
</dbReference>
<dbReference type="InterPro" id="IPR027417">
    <property type="entry name" value="P-loop_NTPase"/>
</dbReference>
<feature type="domain" description="ATPase dynein-related AAA" evidence="1">
    <location>
        <begin position="367"/>
        <end position="499"/>
    </location>
</feature>
<dbReference type="Proteomes" id="UP000219563">
    <property type="component" value="Unassembled WGS sequence"/>
</dbReference>
<dbReference type="GO" id="GO:0016887">
    <property type="term" value="F:ATP hydrolysis activity"/>
    <property type="evidence" value="ECO:0007669"/>
    <property type="project" value="InterPro"/>
</dbReference>
<dbReference type="PANTHER" id="PTHR37291:SF1">
    <property type="entry name" value="TYPE IV METHYL-DIRECTED RESTRICTION ENZYME ECOKMCRB SUBUNIT"/>
    <property type="match status" value="1"/>
</dbReference>
<evidence type="ECO:0000259" key="1">
    <source>
        <dbReference type="Pfam" id="PF07728"/>
    </source>
</evidence>
<dbReference type="RefSeq" id="WP_097077287.1">
    <property type="nucleotide sequence ID" value="NZ_OBMR01000016.1"/>
</dbReference>
<reference evidence="2 3" key="1">
    <citation type="submission" date="2017-08" db="EMBL/GenBank/DDBJ databases">
        <authorList>
            <person name="de Groot N.N."/>
        </authorList>
    </citation>
    <scope>NUCLEOTIDE SEQUENCE [LARGE SCALE GENOMIC DNA]</scope>
    <source>
        <strain evidence="2 3">DSM 9787</strain>
    </source>
</reference>